<protein>
    <recommendedName>
        <fullName evidence="2">diguanylate cyclase</fullName>
        <ecNumber evidence="2">2.7.7.65</ecNumber>
    </recommendedName>
</protein>
<evidence type="ECO:0000256" key="3">
    <source>
        <dbReference type="ARBA" id="ARBA00034247"/>
    </source>
</evidence>
<dbReference type="CDD" id="cd01949">
    <property type="entry name" value="GGDEF"/>
    <property type="match status" value="1"/>
</dbReference>
<evidence type="ECO:0000313" key="7">
    <source>
        <dbReference type="Proteomes" id="UP000232060"/>
    </source>
</evidence>
<feature type="transmembrane region" description="Helical" evidence="4">
    <location>
        <begin position="181"/>
        <end position="207"/>
    </location>
</feature>
<feature type="transmembrane region" description="Helical" evidence="4">
    <location>
        <begin position="95"/>
        <end position="112"/>
    </location>
</feature>
<evidence type="ECO:0000256" key="1">
    <source>
        <dbReference type="ARBA" id="ARBA00001946"/>
    </source>
</evidence>
<evidence type="ECO:0000256" key="4">
    <source>
        <dbReference type="SAM" id="Phobius"/>
    </source>
</evidence>
<dbReference type="AlphaFoldDB" id="A0A2M8HAC6"/>
<dbReference type="InterPro" id="IPR029787">
    <property type="entry name" value="Nucleotide_cyclase"/>
</dbReference>
<dbReference type="GO" id="GO:0005886">
    <property type="term" value="C:plasma membrane"/>
    <property type="evidence" value="ECO:0007669"/>
    <property type="project" value="TreeGrafter"/>
</dbReference>
<dbReference type="Pfam" id="PF00990">
    <property type="entry name" value="GGDEF"/>
    <property type="match status" value="1"/>
</dbReference>
<dbReference type="GO" id="GO:0052621">
    <property type="term" value="F:diguanylate cyclase activity"/>
    <property type="evidence" value="ECO:0007669"/>
    <property type="project" value="UniProtKB-EC"/>
</dbReference>
<proteinExistence type="predicted"/>
<comment type="catalytic activity">
    <reaction evidence="3">
        <text>2 GTP = 3',3'-c-di-GMP + 2 diphosphate</text>
        <dbReference type="Rhea" id="RHEA:24898"/>
        <dbReference type="ChEBI" id="CHEBI:33019"/>
        <dbReference type="ChEBI" id="CHEBI:37565"/>
        <dbReference type="ChEBI" id="CHEBI:58805"/>
        <dbReference type="EC" id="2.7.7.65"/>
    </reaction>
</comment>
<evidence type="ECO:0000313" key="6">
    <source>
        <dbReference type="EMBL" id="PJC93518.1"/>
    </source>
</evidence>
<feature type="transmembrane region" description="Helical" evidence="4">
    <location>
        <begin position="6"/>
        <end position="28"/>
    </location>
</feature>
<feature type="transmembrane region" description="Helical" evidence="4">
    <location>
        <begin position="35"/>
        <end position="57"/>
    </location>
</feature>
<feature type="transmembrane region" description="Helical" evidence="4">
    <location>
        <begin position="118"/>
        <end position="138"/>
    </location>
</feature>
<dbReference type="EC" id="2.7.7.65" evidence="2"/>
<evidence type="ECO:0000256" key="2">
    <source>
        <dbReference type="ARBA" id="ARBA00012528"/>
    </source>
</evidence>
<dbReference type="PANTHER" id="PTHR45138">
    <property type="entry name" value="REGULATORY COMPONENTS OF SENSORY TRANSDUCTION SYSTEM"/>
    <property type="match status" value="1"/>
</dbReference>
<dbReference type="SUPFAM" id="SSF55073">
    <property type="entry name" value="Nucleotide cyclase"/>
    <property type="match status" value="1"/>
</dbReference>
<feature type="transmembrane region" description="Helical" evidence="4">
    <location>
        <begin position="63"/>
        <end position="86"/>
    </location>
</feature>
<dbReference type="Proteomes" id="UP000232060">
    <property type="component" value="Unassembled WGS sequence"/>
</dbReference>
<accession>A0A2M8HAC6</accession>
<dbReference type="PROSITE" id="PS50887">
    <property type="entry name" value="GGDEF"/>
    <property type="match status" value="1"/>
</dbReference>
<keyword evidence="7" id="KW-1185">Reference proteome</keyword>
<keyword evidence="4" id="KW-0812">Transmembrane</keyword>
<dbReference type="PANTHER" id="PTHR45138:SF9">
    <property type="entry name" value="DIGUANYLATE CYCLASE DGCM-RELATED"/>
    <property type="match status" value="1"/>
</dbReference>
<dbReference type="FunFam" id="3.30.70.270:FF:000001">
    <property type="entry name" value="Diguanylate cyclase domain protein"/>
    <property type="match status" value="1"/>
</dbReference>
<dbReference type="OrthoDB" id="9776960at2"/>
<dbReference type="NCBIfam" id="TIGR00254">
    <property type="entry name" value="GGDEF"/>
    <property type="match status" value="1"/>
</dbReference>
<gene>
    <name evidence="6" type="ORF">CUC44_09180</name>
</gene>
<name>A0A2M8HAC6_9GAMM</name>
<keyword evidence="4" id="KW-1133">Transmembrane helix</keyword>
<dbReference type="SMART" id="SM00267">
    <property type="entry name" value="GGDEF"/>
    <property type="match status" value="1"/>
</dbReference>
<dbReference type="InterPro" id="IPR043128">
    <property type="entry name" value="Rev_trsase/Diguanyl_cyclase"/>
</dbReference>
<dbReference type="GO" id="GO:0043709">
    <property type="term" value="P:cell adhesion involved in single-species biofilm formation"/>
    <property type="evidence" value="ECO:0007669"/>
    <property type="project" value="TreeGrafter"/>
</dbReference>
<dbReference type="InterPro" id="IPR000160">
    <property type="entry name" value="GGDEF_dom"/>
</dbReference>
<dbReference type="Gene3D" id="3.30.70.270">
    <property type="match status" value="1"/>
</dbReference>
<comment type="cofactor">
    <cofactor evidence="1">
        <name>Mg(2+)</name>
        <dbReference type="ChEBI" id="CHEBI:18420"/>
    </cofactor>
</comment>
<keyword evidence="4" id="KW-0472">Membrane</keyword>
<evidence type="ECO:0000259" key="5">
    <source>
        <dbReference type="PROSITE" id="PS50887"/>
    </source>
</evidence>
<dbReference type="InterPro" id="IPR050469">
    <property type="entry name" value="Diguanylate_Cyclase"/>
</dbReference>
<dbReference type="EMBL" id="PGCP01000013">
    <property type="protein sequence ID" value="PJC93518.1"/>
    <property type="molecule type" value="Genomic_DNA"/>
</dbReference>
<feature type="transmembrane region" description="Helical" evidence="4">
    <location>
        <begin position="145"/>
        <end position="169"/>
    </location>
</feature>
<comment type="caution">
    <text evidence="6">The sequence shown here is derived from an EMBL/GenBank/DDBJ whole genome shotgun (WGS) entry which is preliminary data.</text>
</comment>
<feature type="domain" description="GGDEF" evidence="5">
    <location>
        <begin position="247"/>
        <end position="381"/>
    </location>
</feature>
<organism evidence="6 7">
    <name type="scientific">Aeromonas lusitana</name>
    <dbReference type="NCBI Taxonomy" id="931529"/>
    <lineage>
        <taxon>Bacteria</taxon>
        <taxon>Pseudomonadati</taxon>
        <taxon>Pseudomonadota</taxon>
        <taxon>Gammaproteobacteria</taxon>
        <taxon>Aeromonadales</taxon>
        <taxon>Aeromonadaceae</taxon>
        <taxon>Aeromonas</taxon>
    </lineage>
</organism>
<dbReference type="GO" id="GO:1902201">
    <property type="term" value="P:negative regulation of bacterial-type flagellum-dependent cell motility"/>
    <property type="evidence" value="ECO:0007669"/>
    <property type="project" value="TreeGrafter"/>
</dbReference>
<reference evidence="6 7" key="1">
    <citation type="submission" date="2017-11" db="EMBL/GenBank/DDBJ databases">
        <title>Draft genome sequence of environmental isolate Aeromonas lusitania sp. nov. MDC 2473.</title>
        <authorList>
            <person name="Colston S.M."/>
            <person name="Navarro A."/>
            <person name="Martinez-Murcia A.J."/>
            <person name="Graf J."/>
        </authorList>
    </citation>
    <scope>NUCLEOTIDE SEQUENCE [LARGE SCALE GENOMIC DNA]</scope>
    <source>
        <strain evidence="6 7">MDC 2473</strain>
    </source>
</reference>
<sequence length="393" mass="43187">MIHTPTLLLLSLAINLMSASLMLFIHHIKPDRRNFLLWACSAFAFSGSILLLSLGALTDQLALGLFFGGLVSLISVLLLLAGFYALYQQSSEVRLTRRFVILLLLGYVILASVLEIRLVLACMEALLYLWCACLIFSLSHNRQRILYIVSCIYLLHFVVLLSQSIALLIGAPGAEPGGEDWLLDAVFFMHMILTVGSVLLLPLMAYIETESELTALSERDPLTELLNRRGLFKLGSRYCLGEEAHEQPLCVVVLDIDHFKQVNDNFGHHCGDEVIRFVAQILLSESRQGDLIGRIGGEEFAIIMPGVNGPDARSICDRIRTQVEQRSAQGACHPCTGVTVSVGGVCAHAKGADLDHLLGRADAAMYRVKQNGRNGVQFASGPDRLRLVDTSEV</sequence>